<dbReference type="VEuPathDB" id="FungiDB:TAPDE_001875"/>
<sequence>MKNLFHRGAKGVPPVSTIDSSSTVDATPKNVRLPSSTWTKHQIFYVFIMNGLGAFVISGGINLAIAYGMYAHEDLDSNPIRLFRLPNTLSGDAAVTLFVQCIITWLITMISVSGDLRRGKVQPIGFVPEPQNKLLRWYFFLDAEQPVGRKNFGQWVVFILSQIGRSLVFSVPLFFLFWPATVGILTSSTLGSHMGNDYYYARTWTPQIFKLLYGGLVGLVQNPFFVMMWLLTVGWREQRLACLPTTENRAGTAAPQQAGPMAASSATTTTSTTTAAHDAHRSGQSGPNVPFTPLAPPLAGDRQSTV</sequence>
<dbReference type="PANTHER" id="PTHR28297:SF1">
    <property type="entry name" value="FUNGAL PROTEIN"/>
    <property type="match status" value="1"/>
</dbReference>
<reference evidence="3 4" key="1">
    <citation type="journal article" date="2013" name="MBio">
        <title>Genome sequencing of the plant pathogen Taphrina deformans, the causal agent of peach leaf curl.</title>
        <authorList>
            <person name="Cisse O.H."/>
            <person name="Almeida J.M.G.C.F."/>
            <person name="Fonseca A."/>
            <person name="Kumar A.A."/>
            <person name="Salojaervi J."/>
            <person name="Overmyer K."/>
            <person name="Hauser P.M."/>
            <person name="Pagni M."/>
        </authorList>
    </citation>
    <scope>NUCLEOTIDE SEQUENCE [LARGE SCALE GENOMIC DNA]</scope>
    <source>
        <strain evidence="4">PYCC 5710 / ATCC 11124 / CBS 356.35 / IMI 108563 / JCM 9778 / NBRC 8474</strain>
    </source>
</reference>
<evidence type="ECO:0000313" key="3">
    <source>
        <dbReference type="EMBL" id="CCG81974.1"/>
    </source>
</evidence>
<comment type="caution">
    <text evidence="3">The sequence shown here is derived from an EMBL/GenBank/DDBJ whole genome shotgun (WGS) entry which is preliminary data.</text>
</comment>
<proteinExistence type="predicted"/>
<dbReference type="OrthoDB" id="15595at2759"/>
<name>R4X8L9_TAPDE</name>
<keyword evidence="4" id="KW-1185">Reference proteome</keyword>
<feature type="transmembrane region" description="Helical" evidence="2">
    <location>
        <begin position="211"/>
        <end position="231"/>
    </location>
</feature>
<keyword evidence="2" id="KW-1133">Transmembrane helix</keyword>
<keyword evidence="2" id="KW-0472">Membrane</keyword>
<evidence type="ECO:0000313" key="4">
    <source>
        <dbReference type="Proteomes" id="UP000013776"/>
    </source>
</evidence>
<feature type="transmembrane region" description="Helical" evidence="2">
    <location>
        <begin position="167"/>
        <end position="191"/>
    </location>
</feature>
<feature type="transmembrane region" description="Helical" evidence="2">
    <location>
        <begin position="43"/>
        <end position="69"/>
    </location>
</feature>
<keyword evidence="2" id="KW-0812">Transmembrane</keyword>
<dbReference type="InterPro" id="IPR018852">
    <property type="entry name" value="DUF2456"/>
</dbReference>
<dbReference type="PANTHER" id="PTHR28297">
    <property type="entry name" value="FUNGAL PROTEIN"/>
    <property type="match status" value="1"/>
</dbReference>
<dbReference type="Proteomes" id="UP000013776">
    <property type="component" value="Unassembled WGS sequence"/>
</dbReference>
<dbReference type="EMBL" id="CAHR02000065">
    <property type="protein sequence ID" value="CCG81974.1"/>
    <property type="molecule type" value="Genomic_DNA"/>
</dbReference>
<dbReference type="AlphaFoldDB" id="R4X8L9"/>
<feature type="region of interest" description="Disordered" evidence="1">
    <location>
        <begin position="1"/>
        <end position="25"/>
    </location>
</feature>
<feature type="compositionally biased region" description="Low complexity" evidence="1">
    <location>
        <begin position="262"/>
        <end position="276"/>
    </location>
</feature>
<feature type="region of interest" description="Disordered" evidence="1">
    <location>
        <begin position="250"/>
        <end position="306"/>
    </location>
</feature>
<dbReference type="Pfam" id="PF10445">
    <property type="entry name" value="DUF2456"/>
    <property type="match status" value="1"/>
</dbReference>
<dbReference type="eggNOG" id="ENOG502S4IY">
    <property type="taxonomic scope" value="Eukaryota"/>
</dbReference>
<evidence type="ECO:0000256" key="1">
    <source>
        <dbReference type="SAM" id="MobiDB-lite"/>
    </source>
</evidence>
<accession>R4X8L9</accession>
<evidence type="ECO:0000256" key="2">
    <source>
        <dbReference type="SAM" id="Phobius"/>
    </source>
</evidence>
<gene>
    <name evidence="3" type="ORF">TAPDE_001875</name>
</gene>
<organism evidence="3 4">
    <name type="scientific">Taphrina deformans (strain PYCC 5710 / ATCC 11124 / CBS 356.35 / IMI 108563 / JCM 9778 / NBRC 8474)</name>
    <name type="common">Peach leaf curl fungus</name>
    <name type="synonym">Lalaria deformans</name>
    <dbReference type="NCBI Taxonomy" id="1097556"/>
    <lineage>
        <taxon>Eukaryota</taxon>
        <taxon>Fungi</taxon>
        <taxon>Dikarya</taxon>
        <taxon>Ascomycota</taxon>
        <taxon>Taphrinomycotina</taxon>
        <taxon>Taphrinomycetes</taxon>
        <taxon>Taphrinales</taxon>
        <taxon>Taphrinaceae</taxon>
        <taxon>Taphrina</taxon>
    </lineage>
</organism>
<protein>
    <submittedName>
        <fullName evidence="3">Uncharacterized protein</fullName>
    </submittedName>
</protein>
<feature type="transmembrane region" description="Helical" evidence="2">
    <location>
        <begin position="89"/>
        <end position="112"/>
    </location>
</feature>